<evidence type="ECO:0000313" key="3">
    <source>
        <dbReference type="Proteomes" id="UP001204621"/>
    </source>
</evidence>
<dbReference type="Proteomes" id="UP001204621">
    <property type="component" value="Unassembled WGS sequence"/>
</dbReference>
<reference evidence="2 3" key="1">
    <citation type="submission" date="2022-08" db="EMBL/GenBank/DDBJ databases">
        <title>Reclassification of Massilia species as members of the genera Telluria, Duganella, Pseudoduganella, Mokoshia gen. nov. and Zemynaea gen. nov. using orthogonal and non-orthogonal genome-based approaches.</title>
        <authorList>
            <person name="Bowman J.P."/>
        </authorList>
    </citation>
    <scope>NUCLEOTIDE SEQUENCE [LARGE SCALE GENOMIC DNA]</scope>
    <source>
        <strain evidence="2 3">JCM 31606</strain>
    </source>
</reference>
<keyword evidence="3" id="KW-1185">Reference proteome</keyword>
<evidence type="ECO:0008006" key="4">
    <source>
        <dbReference type="Google" id="ProtNLM"/>
    </source>
</evidence>
<evidence type="ECO:0000313" key="2">
    <source>
        <dbReference type="EMBL" id="MCS0661115.1"/>
    </source>
</evidence>
<protein>
    <recommendedName>
        <fullName evidence="4">Secreted protein</fullName>
    </recommendedName>
</protein>
<proteinExistence type="predicted"/>
<evidence type="ECO:0000256" key="1">
    <source>
        <dbReference type="SAM" id="SignalP"/>
    </source>
</evidence>
<dbReference type="EMBL" id="JANUGU010000013">
    <property type="protein sequence ID" value="MCS0661115.1"/>
    <property type="molecule type" value="Genomic_DNA"/>
</dbReference>
<keyword evidence="1" id="KW-0732">Signal</keyword>
<comment type="caution">
    <text evidence="2">The sequence shown here is derived from an EMBL/GenBank/DDBJ whole genome shotgun (WGS) entry which is preliminary data.</text>
</comment>
<sequence length="160" mass="16894">MAKLGLFYLAVAALLLAASDGNAHERKCTAREASEADAMVDQLHSWKTVDAVFRRYSQCDSGSIAEGNSEAVARLLVDKWNTLPALVHLAKSRPGLRRFVVVHVDSTLNTSDLERIIKLSATSCPKGAAGLCDELHTAATAALGEQAPVKAAGSTAPARP</sequence>
<organism evidence="2 3">
    <name type="scientific">Massilia terrae</name>
    <dbReference type="NCBI Taxonomy" id="1811224"/>
    <lineage>
        <taxon>Bacteria</taxon>
        <taxon>Pseudomonadati</taxon>
        <taxon>Pseudomonadota</taxon>
        <taxon>Betaproteobacteria</taxon>
        <taxon>Burkholderiales</taxon>
        <taxon>Oxalobacteraceae</taxon>
        <taxon>Telluria group</taxon>
        <taxon>Massilia</taxon>
    </lineage>
</organism>
<feature type="signal peptide" evidence="1">
    <location>
        <begin position="1"/>
        <end position="23"/>
    </location>
</feature>
<gene>
    <name evidence="2" type="ORF">NX778_23875</name>
</gene>
<name>A0ABT2D6Z3_9BURK</name>
<dbReference type="RefSeq" id="WP_258814312.1">
    <property type="nucleotide sequence ID" value="NZ_JANUGU010000013.1"/>
</dbReference>
<accession>A0ABT2D6Z3</accession>
<feature type="chain" id="PRO_5046467667" description="Secreted protein" evidence="1">
    <location>
        <begin position="24"/>
        <end position="160"/>
    </location>
</feature>